<sequence length="111" mass="12935">MILILRNKATKEEVDEVTKAYRGYAKVVVDVEQEILSAGGEYHIDCEQVLINNGGSQENLWGGGFKFENKEIDFMGLTNYKSHLKHLSYEVTFPEIREKMEKVIRRIFDYE</sequence>
<dbReference type="InterPro" id="IPR043731">
    <property type="entry name" value="DUF5674"/>
</dbReference>
<dbReference type="Pfam" id="PF18924">
    <property type="entry name" value="DUF5674"/>
    <property type="match status" value="1"/>
</dbReference>
<evidence type="ECO:0000313" key="1">
    <source>
        <dbReference type="EMBL" id="PIP24154.1"/>
    </source>
</evidence>
<organism evidence="1 2">
    <name type="scientific">Candidatus Nealsonbacteria bacterium CG23_combo_of_CG06-09_8_20_14_all_37_18</name>
    <dbReference type="NCBI Taxonomy" id="1974720"/>
    <lineage>
        <taxon>Bacteria</taxon>
        <taxon>Candidatus Nealsoniibacteriota</taxon>
    </lineage>
</organism>
<dbReference type="Proteomes" id="UP000229952">
    <property type="component" value="Unassembled WGS sequence"/>
</dbReference>
<dbReference type="EMBL" id="PCRQ01000060">
    <property type="protein sequence ID" value="PIP24154.1"/>
    <property type="molecule type" value="Genomic_DNA"/>
</dbReference>
<dbReference type="AlphaFoldDB" id="A0A2G9YY14"/>
<reference evidence="1 2" key="1">
    <citation type="submission" date="2017-09" db="EMBL/GenBank/DDBJ databases">
        <title>Depth-based differentiation of microbial function through sediment-hosted aquifers and enrichment of novel symbionts in the deep terrestrial subsurface.</title>
        <authorList>
            <person name="Probst A.J."/>
            <person name="Ladd B."/>
            <person name="Jarett J.K."/>
            <person name="Geller-Mcgrath D.E."/>
            <person name="Sieber C.M."/>
            <person name="Emerson J.B."/>
            <person name="Anantharaman K."/>
            <person name="Thomas B.C."/>
            <person name="Malmstrom R."/>
            <person name="Stieglmeier M."/>
            <person name="Klingl A."/>
            <person name="Woyke T."/>
            <person name="Ryan C.M."/>
            <person name="Banfield J.F."/>
        </authorList>
    </citation>
    <scope>NUCLEOTIDE SEQUENCE [LARGE SCALE GENOMIC DNA]</scope>
    <source>
        <strain evidence="1">CG23_combo_of_CG06-09_8_20_14_all_37_18</strain>
    </source>
</reference>
<accession>A0A2G9YY14</accession>
<protein>
    <submittedName>
        <fullName evidence="1">Uncharacterized protein</fullName>
    </submittedName>
</protein>
<gene>
    <name evidence="1" type="ORF">COX35_02280</name>
</gene>
<evidence type="ECO:0000313" key="2">
    <source>
        <dbReference type="Proteomes" id="UP000229952"/>
    </source>
</evidence>
<proteinExistence type="predicted"/>
<comment type="caution">
    <text evidence="1">The sequence shown here is derived from an EMBL/GenBank/DDBJ whole genome shotgun (WGS) entry which is preliminary data.</text>
</comment>
<name>A0A2G9YY14_9BACT</name>